<sequence>MLSRQSFLKHVQYKRVNIPKTHNKKWVDRGGYCMGLVIIFTLVTLLAVFATLRTLREKNFFASGFAIATVLVFGWFTIMTVLYNGYPPAA</sequence>
<evidence type="ECO:0000313" key="2">
    <source>
        <dbReference type="EMBL" id="AOM12912.1"/>
    </source>
</evidence>
<protein>
    <recommendedName>
        <fullName evidence="4">Cysteine desulfhydrase</fullName>
    </recommendedName>
</protein>
<evidence type="ECO:0000313" key="3">
    <source>
        <dbReference type="Proteomes" id="UP000192743"/>
    </source>
</evidence>
<dbReference type="SUPFAM" id="SSF82866">
    <property type="entry name" value="Multidrug efflux transporter AcrB transmembrane domain"/>
    <property type="match status" value="1"/>
</dbReference>
<dbReference type="InterPro" id="IPR024490">
    <property type="entry name" value="DUF2759"/>
</dbReference>
<dbReference type="EMBL" id="CP015250">
    <property type="protein sequence ID" value="AOM12912.1"/>
    <property type="molecule type" value="Genomic_DNA"/>
</dbReference>
<keyword evidence="1" id="KW-0472">Membrane</keyword>
<organism evidence="2 3">
    <name type="scientific">Bacillus thuringiensis Bt18247</name>
    <dbReference type="NCBI Taxonomy" id="1423143"/>
    <lineage>
        <taxon>Bacteria</taxon>
        <taxon>Bacillati</taxon>
        <taxon>Bacillota</taxon>
        <taxon>Bacilli</taxon>
        <taxon>Bacillales</taxon>
        <taxon>Bacillaceae</taxon>
        <taxon>Bacillus</taxon>
        <taxon>Bacillus cereus group</taxon>
    </lineage>
</organism>
<evidence type="ECO:0000256" key="1">
    <source>
        <dbReference type="SAM" id="Phobius"/>
    </source>
</evidence>
<evidence type="ECO:0008006" key="4">
    <source>
        <dbReference type="Google" id="ProtNLM"/>
    </source>
</evidence>
<reference evidence="2 3" key="1">
    <citation type="submission" date="2016-02" db="EMBL/GenBank/DDBJ databases">
        <title>Comparative analysis of three nematocidal Bacillus thuringiensis strains.</title>
        <authorList>
            <person name="Hollensteiner J."/>
            <person name="Kloesener M."/>
            <person name="Bunk B."/>
            <person name="Sproeer C."/>
            <person name="Rosenstiel P."/>
            <person name="Schulte-Iserlohe R."/>
            <person name="Schulenburg H."/>
            <person name="Liesegang H."/>
        </authorList>
    </citation>
    <scope>NUCLEOTIDE SEQUENCE [LARGE SCALE GENOMIC DNA]</scope>
    <source>
        <strain evidence="2 3">Bt18247</strain>
    </source>
</reference>
<dbReference type="Proteomes" id="UP000192743">
    <property type="component" value="Chromosome"/>
</dbReference>
<keyword evidence="1" id="KW-1133">Transmembrane helix</keyword>
<feature type="transmembrane region" description="Helical" evidence="1">
    <location>
        <begin position="29"/>
        <end position="52"/>
    </location>
</feature>
<feature type="transmembrane region" description="Helical" evidence="1">
    <location>
        <begin position="64"/>
        <end position="86"/>
    </location>
</feature>
<proteinExistence type="predicted"/>
<accession>A0A9W3SWE1</accession>
<name>A0A9W3SWE1_BACTU</name>
<keyword evidence="1" id="KW-0812">Transmembrane</keyword>
<dbReference type="AlphaFoldDB" id="A0A9W3SWE1"/>
<gene>
    <name evidence="2" type="ORF">BTI247_45360</name>
</gene>
<dbReference type="Pfam" id="PF10958">
    <property type="entry name" value="DUF2759"/>
    <property type="match status" value="1"/>
</dbReference>